<dbReference type="InterPro" id="IPR003148">
    <property type="entry name" value="RCK_N"/>
</dbReference>
<proteinExistence type="predicted"/>
<evidence type="ECO:0000259" key="1">
    <source>
        <dbReference type="PROSITE" id="PS51201"/>
    </source>
</evidence>
<reference evidence="3" key="2">
    <citation type="submission" date="2017-10" db="EMBL/GenBank/DDBJ databases">
        <authorList>
            <person name="Banno H."/>
            <person name="Chua N.-H."/>
        </authorList>
    </citation>
    <scope>NUCLEOTIDE SEQUENCE [LARGE SCALE GENOMIC DNA]</scope>
    <source>
        <strain evidence="3">JK10</strain>
        <strain evidence="2">JK626</strain>
    </source>
</reference>
<reference evidence="3" key="1">
    <citation type="submission" date="2017-10" db="EMBL/GenBank/DDBJ databases">
        <title>Resolving the taxonomy of Roseburia spp., Eubacterium rectale and Agathobacter spp. through phylogenomic analysis.</title>
        <authorList>
            <person name="Sheridan P.O."/>
            <person name="Walker A.W."/>
            <person name="Duncan S.H."/>
            <person name="Scott K.P."/>
            <person name="Toole P.W.O."/>
            <person name="Luis P."/>
            <person name="Flint H.J."/>
        </authorList>
    </citation>
    <scope>NUCLEOTIDE SEQUENCE [LARGE SCALE GENOMIC DNA]</scope>
    <source>
        <strain evidence="3">JK10</strain>
        <strain evidence="2">JK626</strain>
    </source>
</reference>
<dbReference type="Proteomes" id="UP000224317">
    <property type="component" value="Unassembled WGS sequence"/>
</dbReference>
<dbReference type="PROSITE" id="PS51201">
    <property type="entry name" value="RCK_N"/>
    <property type="match status" value="1"/>
</dbReference>
<dbReference type="InterPro" id="IPR036291">
    <property type="entry name" value="NAD(P)-bd_dom_sf"/>
</dbReference>
<accession>A0A2G3EB35</accession>
<sequence>MKKTIAVLGLGKYGISLAKSMYEMGADVLVVDNNRDKLKDMDGYCTAAVCADLTNEDEVEMLGLKNMDIVAIAMGGNLSASIMSVAVAKELKVPLIVAKSSSDRMTSILKKIGANKVIVPEEYGGEQSARILASDTFLDYFKVDENLCMVEMLPIPKWVGKNMIELNLRKNYKINVIAYMNHKTGHWKTIDPAEPLEADNELLIVLERDQLNRINKQ</sequence>
<dbReference type="GO" id="GO:0006813">
    <property type="term" value="P:potassium ion transport"/>
    <property type="evidence" value="ECO:0007669"/>
    <property type="project" value="InterPro"/>
</dbReference>
<evidence type="ECO:0000313" key="2">
    <source>
        <dbReference type="EMBL" id="PHU35758.1"/>
    </source>
</evidence>
<dbReference type="SUPFAM" id="SSF51735">
    <property type="entry name" value="NAD(P)-binding Rossmann-fold domains"/>
    <property type="match status" value="1"/>
</dbReference>
<dbReference type="Proteomes" id="UP000225889">
    <property type="component" value="Unassembled WGS sequence"/>
</dbReference>
<evidence type="ECO:0000313" key="3">
    <source>
        <dbReference type="EMBL" id="PHU40502.1"/>
    </source>
</evidence>
<dbReference type="PANTHER" id="PTHR43833:SF7">
    <property type="entry name" value="KTR SYSTEM POTASSIUM UPTAKE PROTEIN C"/>
    <property type="match status" value="1"/>
</dbReference>
<evidence type="ECO:0000313" key="4">
    <source>
        <dbReference type="Proteomes" id="UP000224317"/>
    </source>
</evidence>
<dbReference type="Gene3D" id="3.30.70.1450">
    <property type="entry name" value="Regulator of K+ conductance, C-terminal domain"/>
    <property type="match status" value="1"/>
</dbReference>
<dbReference type="EMBL" id="PDYF01000008">
    <property type="protein sequence ID" value="PHU35758.1"/>
    <property type="molecule type" value="Genomic_DNA"/>
</dbReference>
<dbReference type="SUPFAM" id="SSF116726">
    <property type="entry name" value="TrkA C-terminal domain-like"/>
    <property type="match status" value="1"/>
</dbReference>
<comment type="caution">
    <text evidence="3">The sequence shown here is derived from an EMBL/GenBank/DDBJ whole genome shotgun (WGS) entry which is preliminary data.</text>
</comment>
<dbReference type="InterPro" id="IPR050721">
    <property type="entry name" value="Trk_Ktr_HKT_K-transport"/>
</dbReference>
<dbReference type="PANTHER" id="PTHR43833">
    <property type="entry name" value="POTASSIUM CHANNEL PROTEIN 2-RELATED-RELATED"/>
    <property type="match status" value="1"/>
</dbReference>
<name>A0A2G3EB35_9FIRM</name>
<dbReference type="Pfam" id="PF02254">
    <property type="entry name" value="TrkA_N"/>
    <property type="match status" value="1"/>
</dbReference>
<dbReference type="AlphaFoldDB" id="A0A2G3EB35"/>
<dbReference type="InterPro" id="IPR036721">
    <property type="entry name" value="RCK_C_sf"/>
</dbReference>
<gene>
    <name evidence="3" type="ORF">CSX00_05545</name>
    <name evidence="2" type="ORF">CSX01_03900</name>
</gene>
<dbReference type="RefSeq" id="WP_090489419.1">
    <property type="nucleotide sequence ID" value="NZ_PDYF01000008.1"/>
</dbReference>
<dbReference type="Gene3D" id="3.40.50.720">
    <property type="entry name" value="NAD(P)-binding Rossmann-like Domain"/>
    <property type="match status" value="1"/>
</dbReference>
<keyword evidence="4" id="KW-1185">Reference proteome</keyword>
<protein>
    <submittedName>
        <fullName evidence="3">TrkA family potassium uptake protein</fullName>
    </submittedName>
</protein>
<organism evidence="3 4">
    <name type="scientific">Pseudobutyrivibrio ruminis</name>
    <dbReference type="NCBI Taxonomy" id="46206"/>
    <lineage>
        <taxon>Bacteria</taxon>
        <taxon>Bacillati</taxon>
        <taxon>Bacillota</taxon>
        <taxon>Clostridia</taxon>
        <taxon>Lachnospirales</taxon>
        <taxon>Lachnospiraceae</taxon>
        <taxon>Pseudobutyrivibrio</taxon>
    </lineage>
</organism>
<dbReference type="EMBL" id="PDYH01000018">
    <property type="protein sequence ID" value="PHU40502.1"/>
    <property type="molecule type" value="Genomic_DNA"/>
</dbReference>
<feature type="domain" description="RCK N-terminal" evidence="1">
    <location>
        <begin position="2"/>
        <end position="119"/>
    </location>
</feature>
<dbReference type="STRING" id="46206.SAMN02910377_02231"/>